<gene>
    <name evidence="9" type="ORF">P9271_20765</name>
</gene>
<accession>A0ABU6P322</accession>
<dbReference type="GeneID" id="301141904"/>
<reference evidence="9 10" key="1">
    <citation type="submission" date="2023-03" db="EMBL/GenBank/DDBJ databases">
        <title>Bacillus Genome Sequencing.</title>
        <authorList>
            <person name="Dunlap C."/>
        </authorList>
    </citation>
    <scope>NUCLEOTIDE SEQUENCE [LARGE SCALE GENOMIC DNA]</scope>
    <source>
        <strain evidence="9 10">NRS-1717</strain>
    </source>
</reference>
<dbReference type="RefSeq" id="WP_066231724.1">
    <property type="nucleotide sequence ID" value="NZ_JARTFQ010000006.1"/>
</dbReference>
<evidence type="ECO:0000256" key="2">
    <source>
        <dbReference type="ARBA" id="ARBA00004496"/>
    </source>
</evidence>
<comment type="caution">
    <text evidence="9">The sequence shown here is derived from an EMBL/GenBank/DDBJ whole genome shotgun (WGS) entry which is preliminary data.</text>
</comment>
<proteinExistence type="inferred from homology"/>
<evidence type="ECO:0000313" key="9">
    <source>
        <dbReference type="EMBL" id="MED4403746.1"/>
    </source>
</evidence>
<evidence type="ECO:0000259" key="8">
    <source>
        <dbReference type="PROSITE" id="PS51350"/>
    </source>
</evidence>
<dbReference type="PROSITE" id="PS51350">
    <property type="entry name" value="PTS_HPR_DOM"/>
    <property type="match status" value="1"/>
</dbReference>
<dbReference type="Pfam" id="PF00381">
    <property type="entry name" value="PTS-HPr"/>
    <property type="match status" value="1"/>
</dbReference>
<keyword evidence="10" id="KW-1185">Reference proteome</keyword>
<keyword evidence="6" id="KW-0813">Transport</keyword>
<feature type="domain" description="HPr" evidence="8">
    <location>
        <begin position="1"/>
        <end position="88"/>
    </location>
</feature>
<organism evidence="9 10">
    <name type="scientific">Metabacillus fastidiosus</name>
    <dbReference type="NCBI Taxonomy" id="1458"/>
    <lineage>
        <taxon>Bacteria</taxon>
        <taxon>Bacillati</taxon>
        <taxon>Bacillota</taxon>
        <taxon>Bacilli</taxon>
        <taxon>Bacillales</taxon>
        <taxon>Bacillaceae</taxon>
        <taxon>Metabacillus</taxon>
    </lineage>
</organism>
<dbReference type="NCBIfam" id="TIGR01003">
    <property type="entry name" value="PTS_HPr_family"/>
    <property type="match status" value="1"/>
</dbReference>
<comment type="function">
    <text evidence="1">General (non sugar-specific) component of the phosphoenolpyruvate-dependent sugar phosphotransferase system (sugar PTS). This major carbohydrate active-transport system catalyzes the phosphorylation of incoming sugar substrates concomitantly with their translocation across the cell membrane. The phosphoryl group from phosphoenolpyruvate (PEP) is transferred to the phosphoryl carrier protein HPr by enzyme I. Phospho-HPr then transfers it to the PTS EIIA domain.</text>
</comment>
<dbReference type="InterPro" id="IPR001020">
    <property type="entry name" value="PTS_HPr_His_P_site"/>
</dbReference>
<dbReference type="SUPFAM" id="SSF55594">
    <property type="entry name" value="HPr-like"/>
    <property type="match status" value="1"/>
</dbReference>
<evidence type="ECO:0000256" key="5">
    <source>
        <dbReference type="ARBA" id="ARBA00022490"/>
    </source>
</evidence>
<dbReference type="InterPro" id="IPR002114">
    <property type="entry name" value="PTS_HPr_Ser_P_site"/>
</dbReference>
<evidence type="ECO:0000256" key="7">
    <source>
        <dbReference type="ARBA" id="ARBA00022683"/>
    </source>
</evidence>
<comment type="similarity">
    <text evidence="3">Belongs to the HPr family.</text>
</comment>
<evidence type="ECO:0000256" key="6">
    <source>
        <dbReference type="ARBA" id="ARBA00022597"/>
    </source>
</evidence>
<comment type="subcellular location">
    <subcellularLocation>
        <location evidence="2">Cytoplasm</location>
    </subcellularLocation>
</comment>
<dbReference type="PRINTS" id="PR00107">
    <property type="entry name" value="PHOSPHOCPHPR"/>
</dbReference>
<keyword evidence="6" id="KW-0762">Sugar transport</keyword>
<sequence>MAEKTFTITAESGIHARPATVLVQTASKFDADINLEYNGKTVNLKSIMGVMSLGIGKGAEIKISASGSGEEEAVQALAETIKSEGLGE</sequence>
<dbReference type="Gene3D" id="3.30.1340.10">
    <property type="entry name" value="HPr-like"/>
    <property type="match status" value="1"/>
</dbReference>
<evidence type="ECO:0000256" key="4">
    <source>
        <dbReference type="ARBA" id="ARBA00020422"/>
    </source>
</evidence>
<name>A0ABU6P322_9BACI</name>
<evidence type="ECO:0000313" key="10">
    <source>
        <dbReference type="Proteomes" id="UP001342826"/>
    </source>
</evidence>
<dbReference type="NCBIfam" id="NF010352">
    <property type="entry name" value="PRK13780.1"/>
    <property type="match status" value="1"/>
</dbReference>
<dbReference type="Proteomes" id="UP001342826">
    <property type="component" value="Unassembled WGS sequence"/>
</dbReference>
<dbReference type="CDD" id="cd00367">
    <property type="entry name" value="PTS-HPr_like"/>
    <property type="match status" value="1"/>
</dbReference>
<dbReference type="InterPro" id="IPR050399">
    <property type="entry name" value="HPr"/>
</dbReference>
<keyword evidence="7" id="KW-0598">Phosphotransferase system</keyword>
<keyword evidence="5" id="KW-0963">Cytoplasm</keyword>
<dbReference type="EMBL" id="JARTFS010000018">
    <property type="protein sequence ID" value="MED4403746.1"/>
    <property type="molecule type" value="Genomic_DNA"/>
</dbReference>
<dbReference type="PANTHER" id="PTHR33705:SF2">
    <property type="entry name" value="PHOSPHOCARRIER PROTEIN NPR"/>
    <property type="match status" value="1"/>
</dbReference>
<evidence type="ECO:0000256" key="1">
    <source>
        <dbReference type="ARBA" id="ARBA00003681"/>
    </source>
</evidence>
<evidence type="ECO:0000256" key="3">
    <source>
        <dbReference type="ARBA" id="ARBA00010736"/>
    </source>
</evidence>
<dbReference type="InterPro" id="IPR035895">
    <property type="entry name" value="HPr-like_sf"/>
</dbReference>
<dbReference type="InterPro" id="IPR000032">
    <property type="entry name" value="HPr-like"/>
</dbReference>
<dbReference type="PROSITE" id="PS00589">
    <property type="entry name" value="PTS_HPR_SER"/>
    <property type="match status" value="1"/>
</dbReference>
<dbReference type="PROSITE" id="PS00369">
    <property type="entry name" value="PTS_HPR_HIS"/>
    <property type="match status" value="1"/>
</dbReference>
<dbReference type="PANTHER" id="PTHR33705">
    <property type="entry name" value="PHOSPHOCARRIER PROTEIN HPR"/>
    <property type="match status" value="1"/>
</dbReference>
<protein>
    <recommendedName>
        <fullName evidence="4">Phosphocarrier protein HPr</fullName>
    </recommendedName>
</protein>